<dbReference type="AlphaFoldDB" id="A0A5C5VDE8"/>
<organism evidence="1 2">
    <name type="scientific">Posidoniimonas corsicana</name>
    <dbReference type="NCBI Taxonomy" id="1938618"/>
    <lineage>
        <taxon>Bacteria</taxon>
        <taxon>Pseudomonadati</taxon>
        <taxon>Planctomycetota</taxon>
        <taxon>Planctomycetia</taxon>
        <taxon>Pirellulales</taxon>
        <taxon>Lacipirellulaceae</taxon>
        <taxon>Posidoniimonas</taxon>
    </lineage>
</organism>
<name>A0A5C5VDE8_9BACT</name>
<accession>A0A5C5VDE8</accession>
<keyword evidence="2" id="KW-1185">Reference proteome</keyword>
<reference evidence="1 2" key="1">
    <citation type="submission" date="2019-02" db="EMBL/GenBank/DDBJ databases">
        <title>Deep-cultivation of Planctomycetes and their phenomic and genomic characterization uncovers novel biology.</title>
        <authorList>
            <person name="Wiegand S."/>
            <person name="Jogler M."/>
            <person name="Boedeker C."/>
            <person name="Pinto D."/>
            <person name="Vollmers J."/>
            <person name="Rivas-Marin E."/>
            <person name="Kohn T."/>
            <person name="Peeters S.H."/>
            <person name="Heuer A."/>
            <person name="Rast P."/>
            <person name="Oberbeckmann S."/>
            <person name="Bunk B."/>
            <person name="Jeske O."/>
            <person name="Meyerdierks A."/>
            <person name="Storesund J.E."/>
            <person name="Kallscheuer N."/>
            <person name="Luecker S."/>
            <person name="Lage O.M."/>
            <person name="Pohl T."/>
            <person name="Merkel B.J."/>
            <person name="Hornburger P."/>
            <person name="Mueller R.-W."/>
            <person name="Bruemmer F."/>
            <person name="Labrenz M."/>
            <person name="Spormann A.M."/>
            <person name="Op Den Camp H."/>
            <person name="Overmann J."/>
            <person name="Amann R."/>
            <person name="Jetten M.S.M."/>
            <person name="Mascher T."/>
            <person name="Medema M.H."/>
            <person name="Devos D.P."/>
            <person name="Kaster A.-K."/>
            <person name="Ovreas L."/>
            <person name="Rohde M."/>
            <person name="Galperin M.Y."/>
            <person name="Jogler C."/>
        </authorList>
    </citation>
    <scope>NUCLEOTIDE SEQUENCE [LARGE SCALE GENOMIC DNA]</scope>
    <source>
        <strain evidence="1 2">KOR34</strain>
    </source>
</reference>
<protein>
    <recommendedName>
        <fullName evidence="3">Polymerase nucleotidyl transferase domain-containing protein</fullName>
    </recommendedName>
</protein>
<evidence type="ECO:0000313" key="2">
    <source>
        <dbReference type="Proteomes" id="UP000316714"/>
    </source>
</evidence>
<evidence type="ECO:0000313" key="1">
    <source>
        <dbReference type="EMBL" id="TWT36618.1"/>
    </source>
</evidence>
<sequence length="219" mass="24919">MVLQKQADVILQDTGIVEILRSFGTSFLHGSYDLDLMVWPELDIAVEIPELDHHTPYELMAALSRVVTPTVAMVVDQFGQESLFPMRVDDSILVDFRFIHAGVEWKLDLTLLAEHGEWSASVYNNQIKQRLTPETRRIIASIKDLAVQSGCYRRSRWAFTAAEDAFCTHDIYKAVFECGVTNYEQFASYLKLERDIDLVGENSPGDEDPPIWSNFSIIT</sequence>
<dbReference type="OrthoDB" id="307112at2"/>
<dbReference type="RefSeq" id="WP_146563664.1">
    <property type="nucleotide sequence ID" value="NZ_SIHJ01000001.1"/>
</dbReference>
<dbReference type="EMBL" id="SIHJ01000001">
    <property type="protein sequence ID" value="TWT36618.1"/>
    <property type="molecule type" value="Genomic_DNA"/>
</dbReference>
<dbReference type="Proteomes" id="UP000316714">
    <property type="component" value="Unassembled WGS sequence"/>
</dbReference>
<gene>
    <name evidence="1" type="ORF">KOR34_15240</name>
</gene>
<evidence type="ECO:0008006" key="3">
    <source>
        <dbReference type="Google" id="ProtNLM"/>
    </source>
</evidence>
<proteinExistence type="predicted"/>
<comment type="caution">
    <text evidence="1">The sequence shown here is derived from an EMBL/GenBank/DDBJ whole genome shotgun (WGS) entry which is preliminary data.</text>
</comment>